<dbReference type="EMBL" id="MVIT01000060">
    <property type="protein sequence ID" value="OOV43260.1"/>
    <property type="molecule type" value="Genomic_DNA"/>
</dbReference>
<proteinExistence type="predicted"/>
<organism evidence="1 2">
    <name type="scientific">Leptospira kirschneri serovar Pomona</name>
    <dbReference type="NCBI Taxonomy" id="561005"/>
    <lineage>
        <taxon>Bacteria</taxon>
        <taxon>Pseudomonadati</taxon>
        <taxon>Spirochaetota</taxon>
        <taxon>Spirochaetia</taxon>
        <taxon>Leptospirales</taxon>
        <taxon>Leptospiraceae</taxon>
        <taxon>Leptospira</taxon>
    </lineage>
</organism>
<evidence type="ECO:0000313" key="1">
    <source>
        <dbReference type="EMBL" id="OOV43260.1"/>
    </source>
</evidence>
<comment type="caution">
    <text evidence="1">The sequence shown here is derived from an EMBL/GenBank/DDBJ whole genome shotgun (WGS) entry which is preliminary data.</text>
</comment>
<accession>A0A1T1DR92</accession>
<reference evidence="1 2" key="1">
    <citation type="submission" date="2017-02" db="EMBL/GenBank/DDBJ databases">
        <title>Comparative genomic analysis of Brazilian Leptospira kirschneri strains of different serogroups.</title>
        <authorList>
            <person name="Moreno L.Z."/>
            <person name="Miraglia F."/>
            <person name="Kremer F.S."/>
            <person name="Eslabao M.R."/>
            <person name="Lilenbaum W."/>
            <person name="Dellagostin O.A."/>
            <person name="Moreno A.M."/>
        </authorList>
    </citation>
    <scope>NUCLEOTIDE SEQUENCE [LARGE SCALE GENOMIC DNA]</scope>
    <source>
        <strain evidence="1 2">M110/06</strain>
    </source>
</reference>
<dbReference type="AlphaFoldDB" id="A0A1T1DR92"/>
<name>A0A1T1DR92_9LEPT</name>
<gene>
    <name evidence="1" type="ORF">B1J93_08175</name>
</gene>
<sequence>MYLKNNRVVKKFYSGDSQNCFHCPSQCKGNRWRIHFSTTLFYLCSKSRILRCFLCDNRKTEI</sequence>
<dbReference type="Proteomes" id="UP000191008">
    <property type="component" value="Unassembled WGS sequence"/>
</dbReference>
<evidence type="ECO:0000313" key="2">
    <source>
        <dbReference type="Proteomes" id="UP000191008"/>
    </source>
</evidence>
<protein>
    <submittedName>
        <fullName evidence="1">Uncharacterized protein</fullName>
    </submittedName>
</protein>